<protein>
    <submittedName>
        <fullName evidence="1">Reverse transcriptase domain-containing protein</fullName>
    </submittedName>
</protein>
<reference evidence="1 2" key="1">
    <citation type="submission" date="2019-08" db="EMBL/GenBank/DDBJ databases">
        <title>Whole genome of Aphis craccivora.</title>
        <authorList>
            <person name="Voronova N.V."/>
            <person name="Shulinski R.S."/>
            <person name="Bandarenka Y.V."/>
            <person name="Zhorov D.G."/>
            <person name="Warner D."/>
        </authorList>
    </citation>
    <scope>NUCLEOTIDE SEQUENCE [LARGE SCALE GENOMIC DNA]</scope>
    <source>
        <strain evidence="1">180601</strain>
        <tissue evidence="1">Whole Body</tissue>
    </source>
</reference>
<keyword evidence="1" id="KW-0548">Nucleotidyltransferase</keyword>
<keyword evidence="2" id="KW-1185">Reference proteome</keyword>
<dbReference type="OrthoDB" id="6629199at2759"/>
<dbReference type="GO" id="GO:0003964">
    <property type="term" value="F:RNA-directed DNA polymerase activity"/>
    <property type="evidence" value="ECO:0007669"/>
    <property type="project" value="UniProtKB-KW"/>
</dbReference>
<evidence type="ECO:0000313" key="1">
    <source>
        <dbReference type="EMBL" id="KAF0761114.1"/>
    </source>
</evidence>
<sequence length="68" mass="8171">MADDRTHVEAWRRTAYSIIIEGMIKGTRSRGRPRTRYISKIMQYAGITSYRELKNMVNDREKWRSHLL</sequence>
<gene>
    <name evidence="1" type="ORF">FWK35_00015649</name>
</gene>
<comment type="caution">
    <text evidence="1">The sequence shown here is derived from an EMBL/GenBank/DDBJ whole genome shotgun (WGS) entry which is preliminary data.</text>
</comment>
<keyword evidence="1" id="KW-0695">RNA-directed DNA polymerase</keyword>
<keyword evidence="1" id="KW-0808">Transferase</keyword>
<accession>A0A6G0YTM9</accession>
<proteinExistence type="predicted"/>
<dbReference type="EMBL" id="VUJU01002487">
    <property type="protein sequence ID" value="KAF0761114.1"/>
    <property type="molecule type" value="Genomic_DNA"/>
</dbReference>
<evidence type="ECO:0000313" key="2">
    <source>
        <dbReference type="Proteomes" id="UP000478052"/>
    </source>
</evidence>
<name>A0A6G0YTM9_APHCR</name>
<organism evidence="1 2">
    <name type="scientific">Aphis craccivora</name>
    <name type="common">Cowpea aphid</name>
    <dbReference type="NCBI Taxonomy" id="307492"/>
    <lineage>
        <taxon>Eukaryota</taxon>
        <taxon>Metazoa</taxon>
        <taxon>Ecdysozoa</taxon>
        <taxon>Arthropoda</taxon>
        <taxon>Hexapoda</taxon>
        <taxon>Insecta</taxon>
        <taxon>Pterygota</taxon>
        <taxon>Neoptera</taxon>
        <taxon>Paraneoptera</taxon>
        <taxon>Hemiptera</taxon>
        <taxon>Sternorrhyncha</taxon>
        <taxon>Aphidomorpha</taxon>
        <taxon>Aphidoidea</taxon>
        <taxon>Aphididae</taxon>
        <taxon>Aphidini</taxon>
        <taxon>Aphis</taxon>
        <taxon>Aphis</taxon>
    </lineage>
</organism>
<dbReference type="Proteomes" id="UP000478052">
    <property type="component" value="Unassembled WGS sequence"/>
</dbReference>
<dbReference type="AlphaFoldDB" id="A0A6G0YTM9"/>